<dbReference type="PATRIC" id="fig|1302.21.peg.1748"/>
<accession>A0A139N2L0</accession>
<reference evidence="1 2" key="1">
    <citation type="submission" date="2016-01" db="EMBL/GenBank/DDBJ databases">
        <title>Highly variable Streptococcus oralis are common among viridans streptococci isolated from primates.</title>
        <authorList>
            <person name="Denapaite D."/>
            <person name="Rieger M."/>
            <person name="Koendgen S."/>
            <person name="Brueckner R."/>
            <person name="Ochigava I."/>
            <person name="Kappeler P."/>
            <person name="Maetz-Rensing K."/>
            <person name="Leendertz F."/>
            <person name="Hakenbeck R."/>
        </authorList>
    </citation>
    <scope>NUCLEOTIDE SEQUENCE [LARGE SCALE GENOMIC DNA]</scope>
    <source>
        <strain evidence="1 2">DD07</strain>
    </source>
</reference>
<dbReference type="EMBL" id="LQRC01000218">
    <property type="protein sequence ID" value="KXT70275.1"/>
    <property type="molecule type" value="Genomic_DNA"/>
</dbReference>
<evidence type="ECO:0000313" key="1">
    <source>
        <dbReference type="EMBL" id="KXT70275.1"/>
    </source>
</evidence>
<organism evidence="1 2">
    <name type="scientific">Streptococcus gordonii</name>
    <dbReference type="NCBI Taxonomy" id="1302"/>
    <lineage>
        <taxon>Bacteria</taxon>
        <taxon>Bacillati</taxon>
        <taxon>Bacillota</taxon>
        <taxon>Bacilli</taxon>
        <taxon>Lactobacillales</taxon>
        <taxon>Streptococcaceae</taxon>
        <taxon>Streptococcus</taxon>
    </lineage>
</organism>
<dbReference type="Proteomes" id="UP000070096">
    <property type="component" value="Unassembled WGS sequence"/>
</dbReference>
<name>A0A139N2L0_STRGN</name>
<comment type="caution">
    <text evidence="1">The sequence shown here is derived from an EMBL/GenBank/DDBJ whole genome shotgun (WGS) entry which is preliminary data.</text>
</comment>
<sequence>MKLDSKVEQALQAINFVERYEALSQEFSRNRTPKEKVLDYYDGDFLMDIVNSLGYEVKFNKKEYFFSIKEEKIGQYEFGLKFALRYGMVELIWDLDDSDKNVLLGTNLFSIIRLMTSPDNKVMSPIISDYVDFRDVMKTAFEVYEDFKQAFLKIAKES</sequence>
<evidence type="ECO:0000313" key="2">
    <source>
        <dbReference type="Proteomes" id="UP000070096"/>
    </source>
</evidence>
<dbReference type="AlphaFoldDB" id="A0A139N2L0"/>
<gene>
    <name evidence="1" type="ORF">SGODD07_01571</name>
</gene>
<proteinExistence type="predicted"/>
<protein>
    <submittedName>
        <fullName evidence="1">Uncharacterized protein</fullName>
    </submittedName>
</protein>